<keyword evidence="4" id="KW-0539">Nucleus</keyword>
<dbReference type="KEGG" id="spu:100892924"/>
<keyword evidence="3" id="KW-0158">Chromosome</keyword>
<dbReference type="Gene3D" id="3.30.900.10">
    <property type="entry name" value="HORMA domain"/>
    <property type="match status" value="1"/>
</dbReference>
<evidence type="ECO:0000256" key="2">
    <source>
        <dbReference type="ARBA" id="ARBA00004286"/>
    </source>
</evidence>
<dbReference type="InterPro" id="IPR013083">
    <property type="entry name" value="Znf_RING/FYVE/PHD"/>
</dbReference>
<protein>
    <recommendedName>
        <fullName evidence="7">HORMA domain-containing protein</fullName>
    </recommendedName>
</protein>
<dbReference type="Pfam" id="PF20826">
    <property type="entry name" value="PHD_5"/>
    <property type="match status" value="1"/>
</dbReference>
<evidence type="ECO:0000259" key="7">
    <source>
        <dbReference type="PROSITE" id="PS50815"/>
    </source>
</evidence>
<evidence type="ECO:0000313" key="9">
    <source>
        <dbReference type="Proteomes" id="UP000007110"/>
    </source>
</evidence>
<feature type="compositionally biased region" description="Basic and acidic residues" evidence="6">
    <location>
        <begin position="257"/>
        <end position="267"/>
    </location>
</feature>
<feature type="domain" description="HORMA" evidence="7">
    <location>
        <begin position="28"/>
        <end position="230"/>
    </location>
</feature>
<dbReference type="Pfam" id="PF02301">
    <property type="entry name" value="HORMA"/>
    <property type="match status" value="1"/>
</dbReference>
<proteinExistence type="predicted"/>
<evidence type="ECO:0000256" key="3">
    <source>
        <dbReference type="ARBA" id="ARBA00022454"/>
    </source>
</evidence>
<dbReference type="EnsemblMetazoa" id="XM_030982627">
    <property type="protein sequence ID" value="XP_030838487"/>
    <property type="gene ID" value="LOC100892924"/>
</dbReference>
<dbReference type="SUPFAM" id="SSF46785">
    <property type="entry name" value="Winged helix' DNA-binding domain"/>
    <property type="match status" value="1"/>
</dbReference>
<keyword evidence="5" id="KW-0469">Meiosis</keyword>
<evidence type="ECO:0000256" key="6">
    <source>
        <dbReference type="SAM" id="MobiDB-lite"/>
    </source>
</evidence>
<dbReference type="InterPro" id="IPR011011">
    <property type="entry name" value="Znf_FYVE_PHD"/>
</dbReference>
<dbReference type="Proteomes" id="UP000007110">
    <property type="component" value="Unassembled WGS sequence"/>
</dbReference>
<reference evidence="9" key="1">
    <citation type="submission" date="2015-02" db="EMBL/GenBank/DDBJ databases">
        <title>Genome sequencing for Strongylocentrotus purpuratus.</title>
        <authorList>
            <person name="Murali S."/>
            <person name="Liu Y."/>
            <person name="Vee V."/>
            <person name="English A."/>
            <person name="Wang M."/>
            <person name="Skinner E."/>
            <person name="Han Y."/>
            <person name="Muzny D.M."/>
            <person name="Worley K.C."/>
            <person name="Gibbs R.A."/>
        </authorList>
    </citation>
    <scope>NUCLEOTIDE SEQUENCE</scope>
</reference>
<dbReference type="OMA" id="CAICKYW"/>
<dbReference type="RefSeq" id="XP_030838487.1">
    <property type="nucleotide sequence ID" value="XM_030982627.1"/>
</dbReference>
<dbReference type="GO" id="GO:0005694">
    <property type="term" value="C:chromosome"/>
    <property type="evidence" value="ECO:0007669"/>
    <property type="project" value="UniProtKB-SubCell"/>
</dbReference>
<dbReference type="InParanoid" id="A0A7M7NP35"/>
<accession>A0A7M7NP35</accession>
<dbReference type="InterPro" id="IPR036390">
    <property type="entry name" value="WH_DNA-bd_sf"/>
</dbReference>
<feature type="compositionally biased region" description="Acidic residues" evidence="6">
    <location>
        <begin position="244"/>
        <end position="256"/>
    </location>
</feature>
<dbReference type="InterPro" id="IPR036570">
    <property type="entry name" value="HORMA_dom_sf"/>
</dbReference>
<comment type="subcellular location">
    <subcellularLocation>
        <location evidence="2">Chromosome</location>
    </subcellularLocation>
    <subcellularLocation>
        <location evidence="1">Nucleus</location>
    </subcellularLocation>
</comment>
<dbReference type="GO" id="GO:0005634">
    <property type="term" value="C:nucleus"/>
    <property type="evidence" value="ECO:0007669"/>
    <property type="project" value="UniProtKB-SubCell"/>
</dbReference>
<dbReference type="PANTHER" id="PTHR48225:SF7">
    <property type="entry name" value="MEIOSIS-SPECIFIC PROTEIN HOP1"/>
    <property type="match status" value="1"/>
</dbReference>
<sequence>MATATSMRPKTKTGQWSAIFPPDQVTQQQSAVFVKKLLAVAVSTVTYLRTIFPEHAFGDRSLEDLNLKILKDDSACPGACQVIKWMKGAFDALDKRYLRALIIGMYTDPSDPNTAMETYTFKFTYSKNGPDVDIYRNEEKITGAHTEAQTKRATLQLLRTILVLTQSLKLLPDDVMMTMKLLYYDDVTPTDYEPPGFQASDSDAFNYDDEPINLRVGEVTTPFHTVKLRITTDKKQFDMKPTGEEEGVEEEEEAEKEMDSQEMKDQQEADMEDTEREKICLDEENAGMKDGPKTAEDVPDSSPNVPGAIDEASQSSKTGEEEEEVHEEAVPQCPCGCNEDDGLMIQCEKCQYWQHAVCFMILHEDDVPEKHYCHQCGKVDDPQCEPTDPYLSQIDSAQVRATCLWRRTLEAAKDMDRVTAPTLAKRLGVETGVAQTLLKRLEKEGYCSVDAKNKRLVKFVNQERIVKHGFQKYLSRLSPRVELEEMEAEEKQKRVAMENKKNKTSLQRKKYVKKSELEKLTDQAADLSVSGLRTRSGRSSGPGTPMQVEELPKQKRSKKRSATTLDGKHDFDLACSQEPDGGQERKRRKSSIVNNPVLA</sequence>
<evidence type="ECO:0000256" key="4">
    <source>
        <dbReference type="ARBA" id="ARBA00023242"/>
    </source>
</evidence>
<dbReference type="SUPFAM" id="SSF56019">
    <property type="entry name" value="The spindle assembly checkpoint protein mad2"/>
    <property type="match status" value="1"/>
</dbReference>
<dbReference type="PANTHER" id="PTHR48225">
    <property type="entry name" value="HORMA DOMAIN-CONTAINING PROTEIN 1"/>
    <property type="match status" value="1"/>
</dbReference>
<dbReference type="Gene3D" id="3.30.40.10">
    <property type="entry name" value="Zinc/RING finger domain, C3HC4 (zinc finger)"/>
    <property type="match status" value="1"/>
</dbReference>
<dbReference type="InterPro" id="IPR003511">
    <property type="entry name" value="HORMA_dom"/>
</dbReference>
<dbReference type="AlphaFoldDB" id="A0A7M7NP35"/>
<dbReference type="SUPFAM" id="SSF57903">
    <property type="entry name" value="FYVE/PHD zinc finger"/>
    <property type="match status" value="1"/>
</dbReference>
<feature type="region of interest" description="Disordered" evidence="6">
    <location>
        <begin position="528"/>
        <end position="599"/>
    </location>
</feature>
<dbReference type="InterPro" id="IPR051294">
    <property type="entry name" value="HORMA_MeioticProgression"/>
</dbReference>
<reference evidence="8" key="2">
    <citation type="submission" date="2021-01" db="UniProtKB">
        <authorList>
            <consortium name="EnsemblMetazoa"/>
        </authorList>
    </citation>
    <scope>IDENTIFICATION</scope>
</reference>
<feature type="compositionally biased region" description="Low complexity" evidence="6">
    <location>
        <begin position="528"/>
        <end position="545"/>
    </location>
</feature>
<feature type="region of interest" description="Disordered" evidence="6">
    <location>
        <begin position="236"/>
        <end position="324"/>
    </location>
</feature>
<evidence type="ECO:0000256" key="5">
    <source>
        <dbReference type="ARBA" id="ARBA00023254"/>
    </source>
</evidence>
<evidence type="ECO:0000313" key="8">
    <source>
        <dbReference type="EnsemblMetazoa" id="XP_030838487"/>
    </source>
</evidence>
<name>A0A7M7NP35_STRPU</name>
<dbReference type="GeneID" id="100892924"/>
<organism evidence="8 9">
    <name type="scientific">Strongylocentrotus purpuratus</name>
    <name type="common">Purple sea urchin</name>
    <dbReference type="NCBI Taxonomy" id="7668"/>
    <lineage>
        <taxon>Eukaryota</taxon>
        <taxon>Metazoa</taxon>
        <taxon>Echinodermata</taxon>
        <taxon>Eleutherozoa</taxon>
        <taxon>Echinozoa</taxon>
        <taxon>Echinoidea</taxon>
        <taxon>Euechinoidea</taxon>
        <taxon>Echinacea</taxon>
        <taxon>Camarodonta</taxon>
        <taxon>Echinidea</taxon>
        <taxon>Strongylocentrotidae</taxon>
        <taxon>Strongylocentrotus</taxon>
    </lineage>
</organism>
<dbReference type="GO" id="GO:0051321">
    <property type="term" value="P:meiotic cell cycle"/>
    <property type="evidence" value="ECO:0007669"/>
    <property type="project" value="UniProtKB-KW"/>
</dbReference>
<dbReference type="OrthoDB" id="1928087at2759"/>
<feature type="compositionally biased region" description="Basic and acidic residues" evidence="6">
    <location>
        <begin position="275"/>
        <end position="296"/>
    </location>
</feature>
<evidence type="ECO:0000256" key="1">
    <source>
        <dbReference type="ARBA" id="ARBA00004123"/>
    </source>
</evidence>
<dbReference type="PROSITE" id="PS50815">
    <property type="entry name" value="HORMA"/>
    <property type="match status" value="1"/>
</dbReference>
<keyword evidence="9" id="KW-1185">Reference proteome</keyword>